<comment type="caution">
    <text evidence="2">The sequence shown here is derived from an EMBL/GenBank/DDBJ whole genome shotgun (WGS) entry which is preliminary data.</text>
</comment>
<reference evidence="2 3" key="1">
    <citation type="submission" date="2024-04" db="EMBL/GenBank/DDBJ databases">
        <title>Phyllosticta paracitricarpa is synonymous to the EU quarantine fungus P. citricarpa based on phylogenomic analyses.</title>
        <authorList>
            <consortium name="Lawrence Berkeley National Laboratory"/>
            <person name="Van Ingen-Buijs V.A."/>
            <person name="Van Westerhoven A.C."/>
            <person name="Haridas S."/>
            <person name="Skiadas P."/>
            <person name="Martin F."/>
            <person name="Groenewald J.Z."/>
            <person name="Crous P.W."/>
            <person name="Seidl M.F."/>
        </authorList>
    </citation>
    <scope>NUCLEOTIDE SEQUENCE [LARGE SCALE GENOMIC DNA]</scope>
    <source>
        <strain evidence="2 3">CBS 123371</strain>
    </source>
</reference>
<sequence>MATSSPVFEKSSIVAQANGTDGRWCPCGLRIYNQQDTQGMISLRIRASFEEHDVCQWIYLQHSPRDLVTMDVSTDAQVPIAIQNLLDDSVPRPQRGKFLVLSLTLANAGRLLVPQVESPCLTPKPEHREQVGAFQEVCRATKLRLYVQMHGLNENHHARLENFRALAVDGKLDYLSSFRRRLYSAGIGTRECDHTVFNTQENPPAYQAPPPRANSKRRGSGRFPRSPRGAPKPPPKRPHCHKDEGRAYVPNTDSETDYSALALSSVGHYESGTAAANADAPPLYRDTRNQGVINNDEMKEALREMLEGTLKDILPAMLRQTLRRILPRLLQKESKPDGVLCGALRPLFTDMFDQYIDENEPLGGICGLAEDRLREVADDVMCDIRQATEEGLQQVADAEQDARERLDEYFGPTDPSPPRSEPTKHEPQGAPSRSTSSASTTQSPPLLSPAMPKRRFWPARAWSPSAAGSTTECDTETDTSEAPTQEAGPNRLAGTAEPGRLINGHGWRERRGASV</sequence>
<feature type="compositionally biased region" description="Low complexity" evidence="1">
    <location>
        <begin position="430"/>
        <end position="450"/>
    </location>
</feature>
<evidence type="ECO:0000256" key="1">
    <source>
        <dbReference type="SAM" id="MobiDB-lite"/>
    </source>
</evidence>
<evidence type="ECO:0000313" key="3">
    <source>
        <dbReference type="Proteomes" id="UP001363622"/>
    </source>
</evidence>
<feature type="region of interest" description="Disordered" evidence="1">
    <location>
        <begin position="408"/>
        <end position="515"/>
    </location>
</feature>
<dbReference type="Proteomes" id="UP001363622">
    <property type="component" value="Unassembled WGS sequence"/>
</dbReference>
<name>A0ABR1K7D8_9PEZI</name>
<accession>A0ABR1K7D8</accession>
<evidence type="ECO:0000313" key="2">
    <source>
        <dbReference type="EMBL" id="KAK7508879.1"/>
    </source>
</evidence>
<proteinExistence type="predicted"/>
<organism evidence="2 3">
    <name type="scientific">Phyllosticta citriasiana</name>
    <dbReference type="NCBI Taxonomy" id="595635"/>
    <lineage>
        <taxon>Eukaryota</taxon>
        <taxon>Fungi</taxon>
        <taxon>Dikarya</taxon>
        <taxon>Ascomycota</taxon>
        <taxon>Pezizomycotina</taxon>
        <taxon>Dothideomycetes</taxon>
        <taxon>Dothideomycetes incertae sedis</taxon>
        <taxon>Botryosphaeriales</taxon>
        <taxon>Phyllostictaceae</taxon>
        <taxon>Phyllosticta</taxon>
    </lineage>
</organism>
<gene>
    <name evidence="2" type="ORF">IWZ03DRAFT_419284</name>
</gene>
<feature type="region of interest" description="Disordered" evidence="1">
    <location>
        <begin position="197"/>
        <end position="252"/>
    </location>
</feature>
<dbReference type="EMBL" id="JBBPHU010000023">
    <property type="protein sequence ID" value="KAK7508879.1"/>
    <property type="molecule type" value="Genomic_DNA"/>
</dbReference>
<feature type="compositionally biased region" description="Basic and acidic residues" evidence="1">
    <location>
        <begin position="506"/>
        <end position="515"/>
    </location>
</feature>
<keyword evidence="3" id="KW-1185">Reference proteome</keyword>
<protein>
    <submittedName>
        <fullName evidence="2">Uncharacterized protein</fullName>
    </submittedName>
</protein>